<reference evidence="1 2" key="1">
    <citation type="submission" date="2015-07" db="EMBL/GenBank/DDBJ databases">
        <authorList>
            <person name="Kim K.M."/>
        </authorList>
    </citation>
    <scope>NUCLEOTIDE SEQUENCE [LARGE SCALE GENOMIC DNA]</scope>
    <source>
        <strain evidence="1 2">KCTC 12363</strain>
    </source>
</reference>
<evidence type="ECO:0000313" key="2">
    <source>
        <dbReference type="Proteomes" id="UP000036520"/>
    </source>
</evidence>
<dbReference type="KEGG" id="camu:CA2015_1160"/>
<proteinExistence type="predicted"/>
<evidence type="ECO:0008006" key="3">
    <source>
        <dbReference type="Google" id="ProtNLM"/>
    </source>
</evidence>
<evidence type="ECO:0000313" key="1">
    <source>
        <dbReference type="EMBL" id="AKP50609.1"/>
    </source>
</evidence>
<protein>
    <recommendedName>
        <fullName evidence="3">Periplasmic heavy metal sensor</fullName>
    </recommendedName>
</protein>
<organism evidence="1 2">
    <name type="scientific">Cyclobacterium amurskyense</name>
    <dbReference type="NCBI Taxonomy" id="320787"/>
    <lineage>
        <taxon>Bacteria</taxon>
        <taxon>Pseudomonadati</taxon>
        <taxon>Bacteroidota</taxon>
        <taxon>Cytophagia</taxon>
        <taxon>Cytophagales</taxon>
        <taxon>Cyclobacteriaceae</taxon>
        <taxon>Cyclobacterium</taxon>
    </lineage>
</organism>
<name>A0A0H4P8Z2_9BACT</name>
<keyword evidence="2" id="KW-1185">Reference proteome</keyword>
<accession>A0A0H4P8Z2</accession>
<gene>
    <name evidence="1" type="ORF">CA2015_1160</name>
</gene>
<dbReference type="AlphaFoldDB" id="A0A0H4P8Z2"/>
<dbReference type="STRING" id="320787.CA2015_1160"/>
<sequence length="159" mass="18463">MKNNIFKIGFFCLLIINGVLAFVMLNHPRPPMPGPQAKADLMFKISNELNLSESQKESFFTSAENHQKGMAMIERQQKRLVKEYFEYLKMPVVDEEAKAEKLNEIALKEAEKINMTFAHFEELKSLCKDEQKEAFNGIISEVQQILLGERRNMPRLPRD</sequence>
<dbReference type="Proteomes" id="UP000036520">
    <property type="component" value="Chromosome"/>
</dbReference>
<dbReference type="Gene3D" id="1.20.120.1490">
    <property type="match status" value="1"/>
</dbReference>
<dbReference type="EMBL" id="CP012040">
    <property type="protein sequence ID" value="AKP50609.1"/>
    <property type="molecule type" value="Genomic_DNA"/>
</dbReference>